<proteinExistence type="predicted"/>
<keyword evidence="2" id="KW-1185">Reference proteome</keyword>
<name>A0A6S7GBA5_PARCT</name>
<evidence type="ECO:0000313" key="2">
    <source>
        <dbReference type="Proteomes" id="UP001152795"/>
    </source>
</evidence>
<accession>A0A6S7GBA5</accession>
<dbReference type="Proteomes" id="UP001152795">
    <property type="component" value="Unassembled WGS sequence"/>
</dbReference>
<reference evidence="1" key="1">
    <citation type="submission" date="2020-04" db="EMBL/GenBank/DDBJ databases">
        <authorList>
            <person name="Alioto T."/>
            <person name="Alioto T."/>
            <person name="Gomez Garrido J."/>
        </authorList>
    </citation>
    <scope>NUCLEOTIDE SEQUENCE</scope>
    <source>
        <strain evidence="1">A484AB</strain>
    </source>
</reference>
<comment type="caution">
    <text evidence="1">The sequence shown here is derived from an EMBL/GenBank/DDBJ whole genome shotgun (WGS) entry which is preliminary data.</text>
</comment>
<dbReference type="OrthoDB" id="8195376at2759"/>
<protein>
    <submittedName>
        <fullName evidence="1">Uncharacterized protein</fullName>
    </submittedName>
</protein>
<evidence type="ECO:0000313" key="1">
    <source>
        <dbReference type="EMBL" id="CAB3989035.1"/>
    </source>
</evidence>
<dbReference type="EMBL" id="CACRXK020001422">
    <property type="protein sequence ID" value="CAB3989035.1"/>
    <property type="molecule type" value="Genomic_DNA"/>
</dbReference>
<organism evidence="1 2">
    <name type="scientific">Paramuricea clavata</name>
    <name type="common">Red gorgonian</name>
    <name type="synonym">Violescent sea-whip</name>
    <dbReference type="NCBI Taxonomy" id="317549"/>
    <lineage>
        <taxon>Eukaryota</taxon>
        <taxon>Metazoa</taxon>
        <taxon>Cnidaria</taxon>
        <taxon>Anthozoa</taxon>
        <taxon>Octocorallia</taxon>
        <taxon>Malacalcyonacea</taxon>
        <taxon>Plexauridae</taxon>
        <taxon>Paramuricea</taxon>
    </lineage>
</organism>
<dbReference type="AlphaFoldDB" id="A0A6S7GBA5"/>
<gene>
    <name evidence="1" type="ORF">PACLA_8A058652</name>
</gene>
<sequence>MIARLHVDKMNLNKPDPPNVSLDSAVERWKVANTTESNPQPKPTSDQYDKIRDEWQAKDKVAKFLGKFSSRRFYSDWQVAEPDESIRNKEKWPAFVRKIQEFYKPTDNPTLKNFHFRALTQQDQESFPAFCNRVEKEARHCRFNCDNENCSAEKIAVRDQIAIGTHNNKIREEALKLSWDLATLRREGMRMKVQ</sequence>